<dbReference type="AlphaFoldDB" id="A0A420Y228"/>
<dbReference type="EMBL" id="QVQW01000065">
    <property type="protein sequence ID" value="RKU41934.1"/>
    <property type="molecule type" value="Genomic_DNA"/>
</dbReference>
<dbReference type="Proteomes" id="UP000275385">
    <property type="component" value="Unassembled WGS sequence"/>
</dbReference>
<feature type="chain" id="PRO_5036107117" evidence="1">
    <location>
        <begin position="24"/>
        <end position="254"/>
    </location>
</feature>
<protein>
    <submittedName>
        <fullName evidence="2">Uncharacterized protein</fullName>
    </submittedName>
</protein>
<comment type="caution">
    <text evidence="2">The sequence shown here is derived from an EMBL/GenBank/DDBJ whole genome shotgun (WGS) entry which is preliminary data.</text>
</comment>
<name>A0A420Y228_9PEZI</name>
<feature type="signal peptide" evidence="1">
    <location>
        <begin position="1"/>
        <end position="23"/>
    </location>
</feature>
<gene>
    <name evidence="2" type="ORF">DL546_003006</name>
</gene>
<keyword evidence="3" id="KW-1185">Reference proteome</keyword>
<organism evidence="2 3">
    <name type="scientific">Coniochaeta pulveracea</name>
    <dbReference type="NCBI Taxonomy" id="177199"/>
    <lineage>
        <taxon>Eukaryota</taxon>
        <taxon>Fungi</taxon>
        <taxon>Dikarya</taxon>
        <taxon>Ascomycota</taxon>
        <taxon>Pezizomycotina</taxon>
        <taxon>Sordariomycetes</taxon>
        <taxon>Sordariomycetidae</taxon>
        <taxon>Coniochaetales</taxon>
        <taxon>Coniochaetaceae</taxon>
        <taxon>Coniochaeta</taxon>
    </lineage>
</organism>
<sequence length="254" mass="26477">MVSAKTNGALLLQAVLCYSSVAARCRAPPACWADDSLNALLRAEDGAAPFCSDFLGLPASTVSATVTPTVFATVTETSHATQTTTTFDETITVTVPYEALQKRDADVAYPSWLPTTYSVSRVSSACSCLNPSLSLTTATTTAEAATITASLTVTETSTTTAEDIAIVTVTAAPLPVTYRAVIEVLRKDTGATQGYIYNSNGPAVTDQVARAATVNFSIPGGATYAETVQINVEGLTQVLGFQGTSYSDRVLALY</sequence>
<dbReference type="OrthoDB" id="4584900at2759"/>
<evidence type="ECO:0000313" key="2">
    <source>
        <dbReference type="EMBL" id="RKU41933.1"/>
    </source>
</evidence>
<dbReference type="EMBL" id="QVQW01000065">
    <property type="protein sequence ID" value="RKU41933.1"/>
    <property type="molecule type" value="Genomic_DNA"/>
</dbReference>
<keyword evidence="1" id="KW-0732">Signal</keyword>
<proteinExistence type="predicted"/>
<accession>A0A420Y228</accession>
<evidence type="ECO:0000256" key="1">
    <source>
        <dbReference type="SAM" id="SignalP"/>
    </source>
</evidence>
<reference evidence="2 3" key="1">
    <citation type="submission" date="2018-08" db="EMBL/GenBank/DDBJ databases">
        <title>Draft genome of the lignicolous fungus Coniochaeta pulveracea.</title>
        <authorList>
            <person name="Borstlap C.J."/>
            <person name="De Witt R.N."/>
            <person name="Botha A."/>
            <person name="Volschenk H."/>
        </authorList>
    </citation>
    <scope>NUCLEOTIDE SEQUENCE [LARGE SCALE GENOMIC DNA]</scope>
    <source>
        <strain evidence="2 3">CAB683</strain>
    </source>
</reference>
<evidence type="ECO:0000313" key="3">
    <source>
        <dbReference type="Proteomes" id="UP000275385"/>
    </source>
</evidence>